<dbReference type="AlphaFoldDB" id="A0AAQ3TZQ8"/>
<dbReference type="PANTHER" id="PTHR46610:SF14">
    <property type="entry name" value="OS06G0146800 PROTEIN"/>
    <property type="match status" value="1"/>
</dbReference>
<feature type="transmembrane region" description="Helical" evidence="1">
    <location>
        <begin position="205"/>
        <end position="227"/>
    </location>
</feature>
<accession>A0AAQ3TZQ8</accession>
<dbReference type="PANTHER" id="PTHR46610">
    <property type="entry name" value="OS05G0181300 PROTEIN"/>
    <property type="match status" value="1"/>
</dbReference>
<sequence>MEVGRGADAILVLASLAAVTLTSAVAAYRALAAGDVVSMAFVGISYSTLLLLFHSLGAYERLPRLMNRREVWALSLSTLLTVLLAWKVAAAMPSWPVAAAVWAMAVLITAGGFVAMFCRRGFLPKLGFAVLTGNSVLAVYRSRDDPSSVAFVAAAYAAIALLFVFLRRFERGEGDRGRTKAAVWLLTTLLTAMFASRVAPLMPALVGSLVWLMAAATVAAGFWAMFLHR</sequence>
<proteinExistence type="predicted"/>
<feature type="transmembrane region" description="Helical" evidence="1">
    <location>
        <begin position="148"/>
        <end position="169"/>
    </location>
</feature>
<dbReference type="Proteomes" id="UP001341281">
    <property type="component" value="Chromosome 06"/>
</dbReference>
<evidence type="ECO:0000313" key="2">
    <source>
        <dbReference type="EMBL" id="WVZ82593.1"/>
    </source>
</evidence>
<protein>
    <submittedName>
        <fullName evidence="2">Uncharacterized protein</fullName>
    </submittedName>
</protein>
<feature type="transmembrane region" description="Helical" evidence="1">
    <location>
        <begin position="122"/>
        <end position="142"/>
    </location>
</feature>
<feature type="transmembrane region" description="Helical" evidence="1">
    <location>
        <begin position="95"/>
        <end position="115"/>
    </location>
</feature>
<keyword evidence="1" id="KW-1133">Transmembrane helix</keyword>
<dbReference type="EMBL" id="CP144750">
    <property type="protein sequence ID" value="WVZ82593.1"/>
    <property type="molecule type" value="Genomic_DNA"/>
</dbReference>
<feature type="transmembrane region" description="Helical" evidence="1">
    <location>
        <begin position="36"/>
        <end position="59"/>
    </location>
</feature>
<feature type="transmembrane region" description="Helical" evidence="1">
    <location>
        <begin position="71"/>
        <end position="89"/>
    </location>
</feature>
<gene>
    <name evidence="2" type="ORF">U9M48_029843</name>
</gene>
<organism evidence="2 3">
    <name type="scientific">Paspalum notatum var. saurae</name>
    <dbReference type="NCBI Taxonomy" id="547442"/>
    <lineage>
        <taxon>Eukaryota</taxon>
        <taxon>Viridiplantae</taxon>
        <taxon>Streptophyta</taxon>
        <taxon>Embryophyta</taxon>
        <taxon>Tracheophyta</taxon>
        <taxon>Spermatophyta</taxon>
        <taxon>Magnoliopsida</taxon>
        <taxon>Liliopsida</taxon>
        <taxon>Poales</taxon>
        <taxon>Poaceae</taxon>
        <taxon>PACMAD clade</taxon>
        <taxon>Panicoideae</taxon>
        <taxon>Andropogonodae</taxon>
        <taxon>Paspaleae</taxon>
        <taxon>Paspalinae</taxon>
        <taxon>Paspalum</taxon>
    </lineage>
</organism>
<dbReference type="InterPro" id="IPR045501">
    <property type="entry name" value="DUF6490"/>
</dbReference>
<dbReference type="Pfam" id="PF20100">
    <property type="entry name" value="DUF6490"/>
    <property type="match status" value="2"/>
</dbReference>
<reference evidence="2 3" key="1">
    <citation type="submission" date="2024-02" db="EMBL/GenBank/DDBJ databases">
        <title>High-quality chromosome-scale genome assembly of Pensacola bahiagrass (Paspalum notatum Flugge var. saurae).</title>
        <authorList>
            <person name="Vega J.M."/>
            <person name="Podio M."/>
            <person name="Orjuela J."/>
            <person name="Siena L.A."/>
            <person name="Pessino S.C."/>
            <person name="Combes M.C."/>
            <person name="Mariac C."/>
            <person name="Albertini E."/>
            <person name="Pupilli F."/>
            <person name="Ortiz J.P.A."/>
            <person name="Leblanc O."/>
        </authorList>
    </citation>
    <scope>NUCLEOTIDE SEQUENCE [LARGE SCALE GENOMIC DNA]</scope>
    <source>
        <strain evidence="2">R1</strain>
        <tissue evidence="2">Leaf</tissue>
    </source>
</reference>
<feature type="transmembrane region" description="Helical" evidence="1">
    <location>
        <begin position="181"/>
        <end position="199"/>
    </location>
</feature>
<name>A0AAQ3TZQ8_PASNO</name>
<evidence type="ECO:0000256" key="1">
    <source>
        <dbReference type="SAM" id="Phobius"/>
    </source>
</evidence>
<keyword evidence="1" id="KW-0472">Membrane</keyword>
<keyword evidence="3" id="KW-1185">Reference proteome</keyword>
<evidence type="ECO:0000313" key="3">
    <source>
        <dbReference type="Proteomes" id="UP001341281"/>
    </source>
</evidence>
<keyword evidence="1" id="KW-0812">Transmembrane</keyword>